<evidence type="ECO:0000313" key="1">
    <source>
        <dbReference type="EMBL" id="PZN72152.1"/>
    </source>
</evidence>
<gene>
    <name evidence="1" type="ORF">DM484_24925</name>
</gene>
<proteinExistence type="predicted"/>
<accession>A0A2W4QJ65</accession>
<name>A0A2W4QJ65_9GAMM</name>
<comment type="caution">
    <text evidence="1">The sequence shown here is derived from an EMBL/GenBank/DDBJ whole genome shotgun (WGS) entry which is preliminary data.</text>
</comment>
<organism evidence="1 2">
    <name type="scientific">Candidatus Methylumidiphilus alinenensis</name>
    <dbReference type="NCBI Taxonomy" id="2202197"/>
    <lineage>
        <taxon>Bacteria</taxon>
        <taxon>Pseudomonadati</taxon>
        <taxon>Pseudomonadota</taxon>
        <taxon>Gammaproteobacteria</taxon>
        <taxon>Methylococcales</taxon>
        <taxon>Candidatus Methylumidiphilus</taxon>
    </lineage>
</organism>
<dbReference type="AlphaFoldDB" id="A0A2W4QJ65"/>
<evidence type="ECO:0000313" key="2">
    <source>
        <dbReference type="Proteomes" id="UP000249396"/>
    </source>
</evidence>
<dbReference type="EMBL" id="QJPH01000497">
    <property type="protein sequence ID" value="PZN72152.1"/>
    <property type="molecule type" value="Genomic_DNA"/>
</dbReference>
<reference evidence="1 2" key="1">
    <citation type="journal article" date="2018" name="Aquat. Microb. Ecol.">
        <title>Gammaproteobacterial methanotrophs dominate.</title>
        <authorList>
            <person name="Rissanen A.J."/>
            <person name="Saarenheimo J."/>
            <person name="Tiirola M."/>
            <person name="Peura S."/>
            <person name="Aalto S.L."/>
            <person name="Karvinen A."/>
            <person name="Nykanen H."/>
        </authorList>
    </citation>
    <scope>NUCLEOTIDE SEQUENCE [LARGE SCALE GENOMIC DNA]</scope>
    <source>
        <strain evidence="1">AMbin10</strain>
    </source>
</reference>
<dbReference type="Proteomes" id="UP000249396">
    <property type="component" value="Unassembled WGS sequence"/>
</dbReference>
<protein>
    <submittedName>
        <fullName evidence="1">Uncharacterized protein</fullName>
    </submittedName>
</protein>
<sequence>MTKAGQSKWATVLPCKQLKRKLLQGKHIMPSVPGAINPSFRTTLLWNADSLVSINEAGKAGFHFNHLFSSRLGIAIKVMAHLLYI</sequence>